<evidence type="ECO:0000256" key="1">
    <source>
        <dbReference type="SAM" id="Phobius"/>
    </source>
</evidence>
<dbReference type="Proteomes" id="UP000217250">
    <property type="component" value="Chromosome"/>
</dbReference>
<keyword evidence="1" id="KW-1133">Transmembrane helix</keyword>
<evidence type="ECO:0000313" key="3">
    <source>
        <dbReference type="Proteomes" id="UP000217250"/>
    </source>
</evidence>
<dbReference type="EMBL" id="CP022386">
    <property type="protein sequence ID" value="ATA87808.1"/>
    <property type="molecule type" value="Genomic_DNA"/>
</dbReference>
<feature type="transmembrane region" description="Helical" evidence="1">
    <location>
        <begin position="26"/>
        <end position="45"/>
    </location>
</feature>
<dbReference type="GeneID" id="84809283"/>
<keyword evidence="1" id="KW-0812">Transmembrane</keyword>
<gene>
    <name evidence="2" type="ORF">CGC50_12130</name>
</gene>
<dbReference type="KEGG" id="cgh:CGC50_12130"/>
<dbReference type="AlphaFoldDB" id="A0A250FUQ9"/>
<dbReference type="RefSeq" id="WP_081451922.1">
    <property type="nucleotide sequence ID" value="NZ_CAUPXI010000038.1"/>
</dbReference>
<name>A0A250FUQ9_9FLAO</name>
<organism evidence="2 3">
    <name type="scientific">Capnocytophaga gingivalis</name>
    <dbReference type="NCBI Taxonomy" id="1017"/>
    <lineage>
        <taxon>Bacteria</taxon>
        <taxon>Pseudomonadati</taxon>
        <taxon>Bacteroidota</taxon>
        <taxon>Flavobacteriia</taxon>
        <taxon>Flavobacteriales</taxon>
        <taxon>Flavobacteriaceae</taxon>
        <taxon>Capnocytophaga</taxon>
    </lineage>
</organism>
<keyword evidence="1" id="KW-0472">Membrane</keyword>
<dbReference type="OrthoDB" id="9156049at2"/>
<accession>A0A250FUQ9</accession>
<proteinExistence type="predicted"/>
<protein>
    <submittedName>
        <fullName evidence="2">Uncharacterized protein</fullName>
    </submittedName>
</protein>
<sequence>MVTSCKLAPAGSRHELQARASSGGDTFKFGITMMFISWLMILLWGETVLRWYGFTNGVFF</sequence>
<reference evidence="3" key="1">
    <citation type="submission" date="2017-06" db="EMBL/GenBank/DDBJ databases">
        <title>Capnocytophaga spp. assemblies.</title>
        <authorList>
            <person name="Gulvik C.A."/>
        </authorList>
    </citation>
    <scope>NUCLEOTIDE SEQUENCE [LARGE SCALE GENOMIC DNA]</scope>
    <source>
        <strain evidence="3">H1496</strain>
    </source>
</reference>
<evidence type="ECO:0000313" key="2">
    <source>
        <dbReference type="EMBL" id="ATA87808.1"/>
    </source>
</evidence>